<name>A0ABD7LB10_9BURK</name>
<proteinExistence type="inferred from homology"/>
<dbReference type="EMBL" id="FKJW01000005">
    <property type="protein sequence ID" value="SAJ99212.1"/>
    <property type="molecule type" value="Genomic_DNA"/>
</dbReference>
<feature type="domain" description="Flagellar motor switch protein FliN-like C-terminal" evidence="3">
    <location>
        <begin position="364"/>
        <end position="431"/>
    </location>
</feature>
<dbReference type="InterPro" id="IPR036429">
    <property type="entry name" value="SpoA-like_sf"/>
</dbReference>
<dbReference type="AlphaFoldDB" id="A0ABD7LB10"/>
<dbReference type="InterPro" id="IPR058805">
    <property type="entry name" value="SpaO_FliMN_C_rel"/>
</dbReference>
<evidence type="ECO:0000256" key="2">
    <source>
        <dbReference type="SAM" id="MobiDB-lite"/>
    </source>
</evidence>
<feature type="compositionally biased region" description="Polar residues" evidence="2">
    <location>
        <begin position="28"/>
        <end position="50"/>
    </location>
</feature>
<dbReference type="Pfam" id="PF01052">
    <property type="entry name" value="FliMN_C"/>
    <property type="match status" value="1"/>
</dbReference>
<gene>
    <name evidence="5" type="ORF">UA18_04135</name>
</gene>
<dbReference type="InterPro" id="IPR001543">
    <property type="entry name" value="FliN-like_C"/>
</dbReference>
<dbReference type="PANTHER" id="PTHR30034">
    <property type="entry name" value="FLAGELLAR MOTOR SWITCH PROTEIN FLIM"/>
    <property type="match status" value="1"/>
</dbReference>
<dbReference type="PANTHER" id="PTHR30034:SF6">
    <property type="entry name" value="YOP PROTEINS TRANSLOCATION PROTEIN Q"/>
    <property type="match status" value="1"/>
</dbReference>
<evidence type="ECO:0000259" key="4">
    <source>
        <dbReference type="Pfam" id="PF26304"/>
    </source>
</evidence>
<evidence type="ECO:0000313" key="5">
    <source>
        <dbReference type="EMBL" id="SAJ99212.1"/>
    </source>
</evidence>
<dbReference type="Pfam" id="PF26304">
    <property type="entry name" value="FliMN_C_rel"/>
    <property type="match status" value="1"/>
</dbReference>
<organism evidence="5 6">
    <name type="scientific">Burkholderia multivorans</name>
    <dbReference type="NCBI Taxonomy" id="87883"/>
    <lineage>
        <taxon>Bacteria</taxon>
        <taxon>Pseudomonadati</taxon>
        <taxon>Pseudomonadota</taxon>
        <taxon>Betaproteobacteria</taxon>
        <taxon>Burkholderiales</taxon>
        <taxon>Burkholderiaceae</taxon>
        <taxon>Burkholderia</taxon>
        <taxon>Burkholderia cepacia complex</taxon>
    </lineage>
</organism>
<evidence type="ECO:0000313" key="6">
    <source>
        <dbReference type="Proteomes" id="UP000196218"/>
    </source>
</evidence>
<dbReference type="InterPro" id="IPR013385">
    <property type="entry name" value="T3SS_SpaO/YscQ/SpaO"/>
</dbReference>
<comment type="caution">
    <text evidence="5">The sequence shown here is derived from an EMBL/GenBank/DDBJ whole genome shotgun (WGS) entry which is preliminary data.</text>
</comment>
<reference evidence="5 6" key="1">
    <citation type="submission" date="2016-04" db="EMBL/GenBank/DDBJ databases">
        <authorList>
            <person name="Peeters C."/>
        </authorList>
    </citation>
    <scope>NUCLEOTIDE SEQUENCE [LARGE SCALE GENOMIC DNA]</scope>
    <source>
        <strain evidence="5">LMG 29311</strain>
    </source>
</reference>
<protein>
    <submittedName>
        <fullName evidence="5">Type III secretion system apparatus protein YscQ/HrcQ</fullName>
    </submittedName>
</protein>
<sequence length="441" mass="46196">MAPRKSAPTARRHDAHDYGFRCDTRTAASLQSTQQPRATCATGHNNPSNSRRIRSDPAVPALFLTNADDAADRAAPSAATTRATPPAAVLALDASPALPRVSAATARGLSHAYGATAAVPIALGEHAYAVRWRVDAEPAADAHAYRFVVGPATGTLWLDPLAETEWLGDAADPAVPAVIRAALLADLGAPLAATLQAATRQRVELLPPAEPAPAWHASPSALRFELRRADGAWRCHGALLFDAPDALAVFFASTPAAPPDAAALYANLPVPLAFELGRTALTAAELADVVAGDIIAIEHWRAHEQDLLCVAYVRAAPAWEITGRPAGNRLTVQRIREMPLEPPRTDSASAAAPDAPPADAPRSLDGLVVDLRFELPPTSMPLGELGTLQPGAVIELPHGINQSVIHLVANGMLIGTGQLIAVGQKLGVRVVTLTPPTPRER</sequence>
<dbReference type="Proteomes" id="UP000196218">
    <property type="component" value="Unassembled WGS sequence"/>
</dbReference>
<dbReference type="NCBIfam" id="TIGR02551">
    <property type="entry name" value="SpaO_YscQ"/>
    <property type="match status" value="1"/>
</dbReference>
<feature type="region of interest" description="Disordered" evidence="2">
    <location>
        <begin position="341"/>
        <end position="360"/>
    </location>
</feature>
<feature type="region of interest" description="Disordered" evidence="2">
    <location>
        <begin position="28"/>
        <end position="54"/>
    </location>
</feature>
<comment type="similarity">
    <text evidence="1">Belongs to the FliN/MopA/SpaO family.</text>
</comment>
<evidence type="ECO:0000259" key="3">
    <source>
        <dbReference type="Pfam" id="PF01052"/>
    </source>
</evidence>
<accession>A0ABD7LB10</accession>
<evidence type="ECO:0000256" key="1">
    <source>
        <dbReference type="ARBA" id="ARBA00009226"/>
    </source>
</evidence>
<feature type="domain" description="SpaO FliM/N C-terminal related" evidence="4">
    <location>
        <begin position="266"/>
        <end position="299"/>
    </location>
</feature>
<dbReference type="Gene3D" id="2.30.330.10">
    <property type="entry name" value="SpoA-like"/>
    <property type="match status" value="2"/>
</dbReference>
<dbReference type="SUPFAM" id="SSF101801">
    <property type="entry name" value="Surface presentation of antigens (SPOA)"/>
    <property type="match status" value="2"/>
</dbReference>